<gene>
    <name evidence="1" type="ORF">TsocGM_20525</name>
</gene>
<dbReference type="GO" id="GO:0046917">
    <property type="term" value="F:triphosphoribosyl-dephospho-CoA synthase activity"/>
    <property type="evidence" value="ECO:0007669"/>
    <property type="project" value="InterPro"/>
</dbReference>
<proteinExistence type="predicted"/>
<dbReference type="Pfam" id="PF01874">
    <property type="entry name" value="CitG"/>
    <property type="match status" value="1"/>
</dbReference>
<dbReference type="Gene3D" id="1.10.4200.10">
    <property type="entry name" value="Triphosphoribosyl-dephospho-CoA protein"/>
    <property type="match status" value="1"/>
</dbReference>
<reference evidence="1 2" key="2">
    <citation type="submission" date="2019-01" db="EMBL/GenBank/DDBJ databases">
        <title>Tautonia sociabilis, a novel thermotolerant planctomycete of Isosphaeraceae family, isolated from a 4000 m deep subterranean habitat.</title>
        <authorList>
            <person name="Kovaleva O.L."/>
            <person name="Elcheninov A.G."/>
            <person name="Van Heerden E."/>
            <person name="Toshchakov S.V."/>
            <person name="Novikov A."/>
            <person name="Bonch-Osmolovskaya E.A."/>
            <person name="Kublanov I.V."/>
        </authorList>
    </citation>
    <scope>NUCLEOTIDE SEQUENCE [LARGE SCALE GENOMIC DNA]</scope>
    <source>
        <strain evidence="1 2">GM2012</strain>
    </source>
</reference>
<dbReference type="EMBL" id="RYZH01000050">
    <property type="protein sequence ID" value="RUL84344.1"/>
    <property type="molecule type" value="Genomic_DNA"/>
</dbReference>
<sequence>MTPPAETAPAMSAQLACLLEATARKPGNVHRFRDFDDAHYLDFVVSASALDRLLTPERYRRLGLGPLIAEAVADSIRRVGHNTNLGMILLLAPLASIEDDSADLRGALARILERTTIDDARAVFAAIRLARPGGLGSTGEQDVAGEPTVSLREAMRLASDRDAIARQYVTAFEDVFEIGVPTLRGEIRVGRPLETAILRAHLTLMAQRPDTLIGRKCGPEIAAESSRRAAAVLDSGWPDRPSSGDELRRLDDWLRADGHSRNPGATADLIAACLFVALREGTIEFPKHVNRSGWECVSLSRS</sequence>
<dbReference type="Proteomes" id="UP000280296">
    <property type="component" value="Unassembled WGS sequence"/>
</dbReference>
<keyword evidence="2" id="KW-1185">Reference proteome</keyword>
<name>A0A432MF16_9BACT</name>
<protein>
    <submittedName>
        <fullName evidence="1">Triphosphoribosyl-dephospho-CoA synthetase</fullName>
    </submittedName>
</protein>
<dbReference type="PANTHER" id="PTHR42280">
    <property type="entry name" value="CITG FAMILY PROTEIN"/>
    <property type="match status" value="1"/>
</dbReference>
<evidence type="ECO:0000313" key="2">
    <source>
        <dbReference type="Proteomes" id="UP000280296"/>
    </source>
</evidence>
<dbReference type="OrthoDB" id="8525901at2"/>
<dbReference type="GO" id="GO:0005524">
    <property type="term" value="F:ATP binding"/>
    <property type="evidence" value="ECO:0007669"/>
    <property type="project" value="InterPro"/>
</dbReference>
<reference evidence="1 2" key="1">
    <citation type="submission" date="2018-12" db="EMBL/GenBank/DDBJ databases">
        <authorList>
            <person name="Toschakov S.V."/>
        </authorList>
    </citation>
    <scope>NUCLEOTIDE SEQUENCE [LARGE SCALE GENOMIC DNA]</scope>
    <source>
        <strain evidence="1 2">GM2012</strain>
    </source>
</reference>
<accession>A0A432MF16</accession>
<evidence type="ECO:0000313" key="1">
    <source>
        <dbReference type="EMBL" id="RUL84344.1"/>
    </source>
</evidence>
<dbReference type="InterPro" id="IPR002736">
    <property type="entry name" value="CitG"/>
</dbReference>
<dbReference type="AlphaFoldDB" id="A0A432MF16"/>
<organism evidence="1 2">
    <name type="scientific">Tautonia sociabilis</name>
    <dbReference type="NCBI Taxonomy" id="2080755"/>
    <lineage>
        <taxon>Bacteria</taxon>
        <taxon>Pseudomonadati</taxon>
        <taxon>Planctomycetota</taxon>
        <taxon>Planctomycetia</taxon>
        <taxon>Isosphaerales</taxon>
        <taxon>Isosphaeraceae</taxon>
        <taxon>Tautonia</taxon>
    </lineage>
</organism>
<dbReference type="PANTHER" id="PTHR42280:SF1">
    <property type="entry name" value="CITG FAMILY PROTEIN"/>
    <property type="match status" value="1"/>
</dbReference>
<comment type="caution">
    <text evidence="1">The sequence shown here is derived from an EMBL/GenBank/DDBJ whole genome shotgun (WGS) entry which is preliminary data.</text>
</comment>